<evidence type="ECO:0000256" key="2">
    <source>
        <dbReference type="ARBA" id="ARBA00022614"/>
    </source>
</evidence>
<dbReference type="Gramene" id="mRNA:MD05G0055000">
    <property type="protein sequence ID" value="mRNA:MD05G0055000"/>
    <property type="gene ID" value="MD05G0055000"/>
</dbReference>
<dbReference type="InterPro" id="IPR032675">
    <property type="entry name" value="LRR_dom_sf"/>
</dbReference>
<dbReference type="Proteomes" id="UP000290289">
    <property type="component" value="Chromosome 5"/>
</dbReference>
<keyword evidence="3 8" id="KW-0812">Transmembrane</keyword>
<dbReference type="InterPro" id="IPR000719">
    <property type="entry name" value="Prot_kinase_dom"/>
</dbReference>
<keyword evidence="6 8" id="KW-0472">Membrane</keyword>
<organism evidence="11 12">
    <name type="scientific">Malus domestica</name>
    <name type="common">Apple</name>
    <name type="synonym">Pyrus malus</name>
    <dbReference type="NCBI Taxonomy" id="3750"/>
    <lineage>
        <taxon>Eukaryota</taxon>
        <taxon>Viridiplantae</taxon>
        <taxon>Streptophyta</taxon>
        <taxon>Embryophyta</taxon>
        <taxon>Tracheophyta</taxon>
        <taxon>Spermatophyta</taxon>
        <taxon>Magnoliopsida</taxon>
        <taxon>eudicotyledons</taxon>
        <taxon>Gunneridae</taxon>
        <taxon>Pentapetalae</taxon>
        <taxon>rosids</taxon>
        <taxon>fabids</taxon>
        <taxon>Rosales</taxon>
        <taxon>Rosaceae</taxon>
        <taxon>Amygdaloideae</taxon>
        <taxon>Maleae</taxon>
        <taxon>Malus</taxon>
    </lineage>
</organism>
<evidence type="ECO:0000313" key="11">
    <source>
        <dbReference type="EMBL" id="RXH99666.1"/>
    </source>
</evidence>
<dbReference type="Pfam" id="PF08263">
    <property type="entry name" value="LRRNT_2"/>
    <property type="match status" value="1"/>
</dbReference>
<dbReference type="GO" id="GO:0005524">
    <property type="term" value="F:ATP binding"/>
    <property type="evidence" value="ECO:0007669"/>
    <property type="project" value="InterPro"/>
</dbReference>
<dbReference type="InterPro" id="IPR046959">
    <property type="entry name" value="PRK1-6/SRF4-like"/>
</dbReference>
<evidence type="ECO:0000256" key="9">
    <source>
        <dbReference type="SAM" id="SignalP"/>
    </source>
</evidence>
<evidence type="ECO:0000256" key="5">
    <source>
        <dbReference type="ARBA" id="ARBA00022989"/>
    </source>
</evidence>
<dbReference type="Gene3D" id="1.10.510.10">
    <property type="entry name" value="Transferase(Phosphotransferase) domain 1"/>
    <property type="match status" value="1"/>
</dbReference>
<sequence length="910" mass="97596">MVDQRSVVSCAFLLVVVGLLFEPTFEQPSQPPMPLVSPAERAALLELRSSLGLRGKDWPIKADPCFIWKGVECRNGRVVGINISGFRRTRLGSRNPQFSVNALANITLLQSFNASSFLLPGSIPDWFGQQLMSLQVLDLTACSVIGAIPLSLGNSTNLTALYLSYNNLTGTIPASLSQLLGLSVVDLSQNRLTGSIPTSFGNLGNLSVLDISGNYLSGSISPGIGTLLKLQYLNLSNNMLSASIPPQLGDLGSLVDLDLSANLLAGSVPSDLRGLRNLQKMIVADNLLSGILPDNLFPTLTQLQVIVLRNNGFTGGLPNVLWSIPKLSLLDVSGNNFTGMLPNSSSNANATAAVFNISRNLFYGGLTPLLGRFSDIDISGNYFEGGVPGYVGTNASLGSNCLQNVKNQRTLKECSSFYADRGLAFDNFGQPESTQPPLVKPPGKSNKKVIILAAVLGGVGLIVLLVLFCVVLLLCLRKRGTTTQRGVDVGLATAGGSPPPPGAPINFSSVGDAFTYQQLLQATGEFNNANLLKNGHSGDLFRGVLENGIPVVIKRIDLCSIKKEAYLQELDFFSKVSHARFVPLLGHCLENENEKFLVYKSMPNGDLSNSLFKKTSTEDDSLQSLDWITRLKIALGGAEGLSYLHHECNPPYVHRDVQASSILLDDKFEVRLGSLSDVCSQEGDTHQSRITRLLRLPQSSEHGASGSPTAVCAYDVYCFGKVLLELVTGKLGISASSDTNVKELLDQILPYISIYDKELVTKIVDPSLIVDEDLLEEVWAMAVVARSCLNPKPSRRPLMRYILKALENPLKVVREDSSGSARLRTASSRGSWNAAVFGSWRSSSEVVVIPGASTMKGEGASGLKHSGTSGSQGSGPTNGGGEHSSSRRRHSRDICPEPSGVHDVEKPDQD</sequence>
<dbReference type="FunFam" id="3.30.200.20:FF:000433">
    <property type="entry name" value="Predicted protein"/>
    <property type="match status" value="1"/>
</dbReference>
<name>A0A498JX30_MALDO</name>
<feature type="transmembrane region" description="Helical" evidence="8">
    <location>
        <begin position="449"/>
        <end position="476"/>
    </location>
</feature>
<keyword evidence="4" id="KW-0677">Repeat</keyword>
<evidence type="ECO:0000259" key="10">
    <source>
        <dbReference type="PROSITE" id="PS50011"/>
    </source>
</evidence>
<dbReference type="Pfam" id="PF07714">
    <property type="entry name" value="PK_Tyr_Ser-Thr"/>
    <property type="match status" value="1"/>
</dbReference>
<dbReference type="GO" id="GO:0004672">
    <property type="term" value="F:protein kinase activity"/>
    <property type="evidence" value="ECO:0007669"/>
    <property type="project" value="InterPro"/>
</dbReference>
<dbReference type="InterPro" id="IPR001611">
    <property type="entry name" value="Leu-rich_rpt"/>
</dbReference>
<dbReference type="FunFam" id="1.10.510.10:FF:000448">
    <property type="entry name" value="Putative LRR receptor-like serine/threonine-protein kinase"/>
    <property type="match status" value="1"/>
</dbReference>
<dbReference type="InterPro" id="IPR013210">
    <property type="entry name" value="LRR_N_plant-typ"/>
</dbReference>
<dbReference type="GO" id="GO:0016020">
    <property type="term" value="C:membrane"/>
    <property type="evidence" value="ECO:0007669"/>
    <property type="project" value="UniProtKB-SubCell"/>
</dbReference>
<dbReference type="SMR" id="A0A498JX30"/>
<evidence type="ECO:0000256" key="6">
    <source>
        <dbReference type="ARBA" id="ARBA00023136"/>
    </source>
</evidence>
<dbReference type="Gene3D" id="3.30.200.20">
    <property type="entry name" value="Phosphorylase Kinase, domain 1"/>
    <property type="match status" value="1"/>
</dbReference>
<evidence type="ECO:0000256" key="1">
    <source>
        <dbReference type="ARBA" id="ARBA00004370"/>
    </source>
</evidence>
<feature type="domain" description="Protein kinase" evidence="10">
    <location>
        <begin position="526"/>
        <end position="811"/>
    </location>
</feature>
<evidence type="ECO:0000256" key="4">
    <source>
        <dbReference type="ARBA" id="ARBA00022737"/>
    </source>
</evidence>
<dbReference type="FunFam" id="3.80.10.10:FF:000383">
    <property type="entry name" value="Leucine-rich repeat receptor protein kinase EMS1"/>
    <property type="match status" value="1"/>
</dbReference>
<dbReference type="AlphaFoldDB" id="A0A498JX30"/>
<dbReference type="SMART" id="SM00369">
    <property type="entry name" value="LRR_TYP"/>
    <property type="match status" value="6"/>
</dbReference>
<evidence type="ECO:0000256" key="8">
    <source>
        <dbReference type="SAM" id="Phobius"/>
    </source>
</evidence>
<proteinExistence type="predicted"/>
<dbReference type="InterPro" id="IPR001245">
    <property type="entry name" value="Ser-Thr/Tyr_kinase_cat_dom"/>
</dbReference>
<keyword evidence="9" id="KW-0732">Signal</keyword>
<dbReference type="Pfam" id="PF13855">
    <property type="entry name" value="LRR_8"/>
    <property type="match status" value="2"/>
</dbReference>
<dbReference type="SUPFAM" id="SSF56112">
    <property type="entry name" value="Protein kinase-like (PK-like)"/>
    <property type="match status" value="1"/>
</dbReference>
<feature type="signal peptide" evidence="9">
    <location>
        <begin position="1"/>
        <end position="26"/>
    </location>
</feature>
<dbReference type="Pfam" id="PF00560">
    <property type="entry name" value="LRR_1"/>
    <property type="match status" value="1"/>
</dbReference>
<keyword evidence="5 8" id="KW-1133">Transmembrane helix</keyword>
<dbReference type="SUPFAM" id="SSF52058">
    <property type="entry name" value="L domain-like"/>
    <property type="match status" value="1"/>
</dbReference>
<dbReference type="FunFam" id="3.80.10.10:FF:000561">
    <property type="entry name" value="Probable LRR receptor-like serine/threonine-protein kinase At2g16250"/>
    <property type="match status" value="1"/>
</dbReference>
<dbReference type="PANTHER" id="PTHR48007:SF81">
    <property type="entry name" value="PROTEIN KINASE DOMAIN-CONTAINING PROTEIN"/>
    <property type="match status" value="1"/>
</dbReference>
<evidence type="ECO:0000256" key="3">
    <source>
        <dbReference type="ARBA" id="ARBA00022692"/>
    </source>
</evidence>
<dbReference type="KEGG" id="mdm:103424036"/>
<feature type="compositionally biased region" description="Basic and acidic residues" evidence="7">
    <location>
        <begin position="892"/>
        <end position="910"/>
    </location>
</feature>
<accession>A0A498JX30</accession>
<feature type="compositionally biased region" description="Gly residues" evidence="7">
    <location>
        <begin position="870"/>
        <end position="882"/>
    </location>
</feature>
<dbReference type="InterPro" id="IPR011009">
    <property type="entry name" value="Kinase-like_dom_sf"/>
</dbReference>
<dbReference type="OrthoDB" id="676979at2759"/>
<comment type="subcellular location">
    <subcellularLocation>
        <location evidence="1">Membrane</location>
    </subcellularLocation>
</comment>
<dbReference type="PROSITE" id="PS51450">
    <property type="entry name" value="LRR"/>
    <property type="match status" value="1"/>
</dbReference>
<dbReference type="PANTHER" id="PTHR48007">
    <property type="entry name" value="LEUCINE-RICH REPEAT RECEPTOR-LIKE PROTEIN KINASE PXC1"/>
    <property type="match status" value="1"/>
</dbReference>
<protein>
    <recommendedName>
        <fullName evidence="10">Protein kinase domain-containing protein</fullName>
    </recommendedName>
</protein>
<feature type="region of interest" description="Disordered" evidence="7">
    <location>
        <begin position="856"/>
        <end position="910"/>
    </location>
</feature>
<reference evidence="11 12" key="1">
    <citation type="submission" date="2018-10" db="EMBL/GenBank/DDBJ databases">
        <title>A high-quality apple genome assembly.</title>
        <authorList>
            <person name="Hu J."/>
        </authorList>
    </citation>
    <scope>NUCLEOTIDE SEQUENCE [LARGE SCALE GENOMIC DNA]</scope>
    <source>
        <strain evidence="12">cv. HFTH1</strain>
        <tissue evidence="11">Young leaf</tissue>
    </source>
</reference>
<dbReference type="InterPro" id="IPR003591">
    <property type="entry name" value="Leu-rich_rpt_typical-subtyp"/>
</dbReference>
<dbReference type="FunFam" id="3.80.10.10:FF:001128">
    <property type="entry name" value="Probable LRR receptor-like serine/threonine-protein kinase At2g16250"/>
    <property type="match status" value="1"/>
</dbReference>
<dbReference type="PROSITE" id="PS50011">
    <property type="entry name" value="PROTEIN_KINASE_DOM"/>
    <property type="match status" value="1"/>
</dbReference>
<evidence type="ECO:0000256" key="7">
    <source>
        <dbReference type="SAM" id="MobiDB-lite"/>
    </source>
</evidence>
<dbReference type="Gene3D" id="3.80.10.10">
    <property type="entry name" value="Ribonuclease Inhibitor"/>
    <property type="match status" value="3"/>
</dbReference>
<keyword evidence="2" id="KW-0433">Leucine-rich repeat</keyword>
<evidence type="ECO:0000313" key="12">
    <source>
        <dbReference type="Proteomes" id="UP000290289"/>
    </source>
</evidence>
<gene>
    <name evidence="11" type="ORF">DVH24_021468</name>
</gene>
<comment type="caution">
    <text evidence="11">The sequence shown here is derived from an EMBL/GenBank/DDBJ whole genome shotgun (WGS) entry which is preliminary data.</text>
</comment>
<keyword evidence="12" id="KW-1185">Reference proteome</keyword>
<dbReference type="EMBL" id="RDQH01000331">
    <property type="protein sequence ID" value="RXH99666.1"/>
    <property type="molecule type" value="Genomic_DNA"/>
</dbReference>
<feature type="chain" id="PRO_5019785150" description="Protein kinase domain-containing protein" evidence="9">
    <location>
        <begin position="27"/>
        <end position="910"/>
    </location>
</feature>